<organism evidence="2 3">
    <name type="scientific">Flagellimonas lutaonensis</name>
    <dbReference type="NCBI Taxonomy" id="516051"/>
    <lineage>
        <taxon>Bacteria</taxon>
        <taxon>Pseudomonadati</taxon>
        <taxon>Bacteroidota</taxon>
        <taxon>Flavobacteriia</taxon>
        <taxon>Flavobacteriales</taxon>
        <taxon>Flavobacteriaceae</taxon>
        <taxon>Flagellimonas</taxon>
    </lineage>
</organism>
<dbReference type="HOGENOM" id="CLU_011210_1_0_10"/>
<reference evidence="2 3" key="1">
    <citation type="submission" date="2015-03" db="EMBL/GenBank/DDBJ databases">
        <title>Complete genome sequence of Muricauda lutaonensis CC-HSB-11T, isolated from a coastal hot spring.</title>
        <authorList>
            <person name="Kim K.M."/>
        </authorList>
    </citation>
    <scope>NUCLEOTIDE SEQUENCE [LARGE SCALE GENOMIC DNA]</scope>
    <source>
        <strain evidence="2 3">CC-HSB-11</strain>
    </source>
</reference>
<dbReference type="PATRIC" id="fig|516051.4.peg.688"/>
<dbReference type="NCBIfam" id="TIGR04131">
    <property type="entry name" value="Bac_Flav_CTERM"/>
    <property type="match status" value="1"/>
</dbReference>
<evidence type="ECO:0000256" key="1">
    <source>
        <dbReference type="SAM" id="SignalP"/>
    </source>
</evidence>
<accession>A0A0D5YQ05</accession>
<gene>
    <name evidence="2" type="ORF">VC82_661</name>
</gene>
<proteinExistence type="predicted"/>
<name>A0A0D5YQ05_9FLAO</name>
<keyword evidence="3" id="KW-1185">Reference proteome</keyword>
<dbReference type="AlphaFoldDB" id="A0A0D5YQ05"/>
<dbReference type="OrthoDB" id="9765926at2"/>
<dbReference type="Proteomes" id="UP000032726">
    <property type="component" value="Chromosome"/>
</dbReference>
<dbReference type="CDD" id="cd00146">
    <property type="entry name" value="PKD"/>
    <property type="match status" value="1"/>
</dbReference>
<dbReference type="InterPro" id="IPR026341">
    <property type="entry name" value="T9SS_type_B"/>
</dbReference>
<dbReference type="Gene3D" id="2.60.120.380">
    <property type="match status" value="1"/>
</dbReference>
<evidence type="ECO:0000313" key="3">
    <source>
        <dbReference type="Proteomes" id="UP000032726"/>
    </source>
</evidence>
<dbReference type="EMBL" id="CP011071">
    <property type="protein sequence ID" value="AKA34327.1"/>
    <property type="molecule type" value="Genomic_DNA"/>
</dbReference>
<keyword evidence="1" id="KW-0732">Signal</keyword>
<dbReference type="Pfam" id="PF13585">
    <property type="entry name" value="CHU_C"/>
    <property type="match status" value="1"/>
</dbReference>
<protein>
    <submittedName>
        <fullName evidence="2">Conserved hypothetical periplasmic protein</fullName>
    </submittedName>
</protein>
<dbReference type="KEGG" id="mlt:VC82_661"/>
<evidence type="ECO:0000313" key="2">
    <source>
        <dbReference type="EMBL" id="AKA34327.1"/>
    </source>
</evidence>
<dbReference type="STRING" id="516051.VC82_661"/>
<sequence>MAKFASVLLLMMLVGPMCHAQVSPDCSNAVPICNNTPVNGGTSGYGADDFNGQDTSGCLEKTQSGAIESNSAWYRFRTGASGQLGFNIGHDSSEDWDFALYRASDCNNLGEPIRCNFFDNSEQKSYTGVGEDPSGDTTSLLYEDWLDVGPGEDYYLLINNFSNSNSGFSIQFSGEIFVANPYDALDCSIVSNLLGPPIAACQGDTVVLDATTSGAINYAWYNDTGSGFQLISGENNATLNVVNDGLYRVQVATSGNTIVSDVQVAFSPMPYTEAMADETFCHEGSMMYDLSLKDQEALGAQDPDLIKVSYHTSLADATGGVNPLPKQYAMLPGNETIYVRTYSIENPNCFDVSESFELNALETPELTFDEEVPICENNPVVTIGETMPNPQYTYQWSTGETTPSIQVGGAGSYTVTVTNSANGVACTSTKTVNVNISETPQIASIEVADLRANNTVEIVLANTGDFEFRLDDGPFQTSQLFTDVLPGAHTLTIRDRFGCGELVEEIVVVGFLKHFSPNGDNLNEKWQVMGLSSLNSPVVSIYDRYGKLLKQLDSSSAGWDGQFNGNPLPATDYWFKLSYIDGQGNRTYAKYIQNHFALRR</sequence>
<feature type="chain" id="PRO_5002300201" evidence="1">
    <location>
        <begin position="21"/>
        <end position="600"/>
    </location>
</feature>
<dbReference type="RefSeq" id="WP_045801101.1">
    <property type="nucleotide sequence ID" value="NZ_CP011071.1"/>
</dbReference>
<feature type="signal peptide" evidence="1">
    <location>
        <begin position="1"/>
        <end position="20"/>
    </location>
</feature>